<dbReference type="GO" id="GO:0016020">
    <property type="term" value="C:membrane"/>
    <property type="evidence" value="ECO:0007669"/>
    <property type="project" value="UniProtKB-SubCell"/>
</dbReference>
<comment type="similarity">
    <text evidence="2">Belongs to the GAPVD1 family.</text>
</comment>
<keyword evidence="3" id="KW-0254">Endocytosis</keyword>
<dbReference type="GO" id="GO:0031267">
    <property type="term" value="F:small GTPase binding"/>
    <property type="evidence" value="ECO:0007669"/>
    <property type="project" value="TreeGrafter"/>
</dbReference>
<feature type="region of interest" description="Disordered" evidence="6">
    <location>
        <begin position="559"/>
        <end position="591"/>
    </location>
</feature>
<dbReference type="GeneID" id="111243539"/>
<dbReference type="GO" id="GO:0005085">
    <property type="term" value="F:guanyl-nucleotide exchange factor activity"/>
    <property type="evidence" value="ECO:0007669"/>
    <property type="project" value="UniProtKB-KW"/>
</dbReference>
<dbReference type="InterPro" id="IPR045046">
    <property type="entry name" value="Vps9-like"/>
</dbReference>
<dbReference type="Proteomes" id="UP000594260">
    <property type="component" value="Unplaced"/>
</dbReference>
<dbReference type="Pfam" id="PF00616">
    <property type="entry name" value="RasGAP"/>
    <property type="match status" value="1"/>
</dbReference>
<feature type="region of interest" description="Disordered" evidence="6">
    <location>
        <begin position="689"/>
        <end position="712"/>
    </location>
</feature>
<feature type="region of interest" description="Disordered" evidence="6">
    <location>
        <begin position="499"/>
        <end position="526"/>
    </location>
</feature>
<evidence type="ECO:0000313" key="10">
    <source>
        <dbReference type="Proteomes" id="UP000594260"/>
    </source>
</evidence>
<dbReference type="InParanoid" id="A0A7M7J098"/>
<dbReference type="Pfam" id="PF02204">
    <property type="entry name" value="VPS9"/>
    <property type="match status" value="1"/>
</dbReference>
<evidence type="ECO:0000313" key="9">
    <source>
        <dbReference type="EnsemblMetazoa" id="XP_022645012"/>
    </source>
</evidence>
<dbReference type="CTD" id="26130"/>
<dbReference type="PROSITE" id="PS50018">
    <property type="entry name" value="RAS_GTPASE_ACTIV_2"/>
    <property type="match status" value="1"/>
</dbReference>
<feature type="compositionally biased region" description="Low complexity" evidence="6">
    <location>
        <begin position="1065"/>
        <end position="1079"/>
    </location>
</feature>
<reference evidence="9" key="1">
    <citation type="submission" date="2021-01" db="UniProtKB">
        <authorList>
            <consortium name="EnsemblMetazoa"/>
        </authorList>
    </citation>
    <scope>IDENTIFICATION</scope>
</reference>
<evidence type="ECO:0000256" key="2">
    <source>
        <dbReference type="ARBA" id="ARBA00008489"/>
    </source>
</evidence>
<evidence type="ECO:0000256" key="1">
    <source>
        <dbReference type="ARBA" id="ARBA00004170"/>
    </source>
</evidence>
<dbReference type="FunCoup" id="A0A7M7J098">
    <property type="interactions" value="2119"/>
</dbReference>
<dbReference type="PANTHER" id="PTHR23101">
    <property type="entry name" value="RAB GDP/GTP EXCHANGE FACTOR"/>
    <property type="match status" value="1"/>
</dbReference>
<feature type="compositionally biased region" description="Polar residues" evidence="6">
    <location>
        <begin position="631"/>
        <end position="652"/>
    </location>
</feature>
<dbReference type="EnsemblMetazoa" id="XM_022789277">
    <property type="protein sequence ID" value="XP_022645012"/>
    <property type="gene ID" value="LOC111243539"/>
</dbReference>
<name>A0A7M7J098_VARDE</name>
<dbReference type="InterPro" id="IPR001936">
    <property type="entry name" value="RasGAP_dom"/>
</dbReference>
<dbReference type="Gene3D" id="1.10.246.120">
    <property type="match status" value="1"/>
</dbReference>
<keyword evidence="10" id="KW-1185">Reference proteome</keyword>
<dbReference type="InterPro" id="IPR008936">
    <property type="entry name" value="Rho_GTPase_activation_prot"/>
</dbReference>
<dbReference type="InterPro" id="IPR003123">
    <property type="entry name" value="VPS9"/>
</dbReference>
<organism evidence="9 10">
    <name type="scientific">Varroa destructor</name>
    <name type="common">Honeybee mite</name>
    <dbReference type="NCBI Taxonomy" id="109461"/>
    <lineage>
        <taxon>Eukaryota</taxon>
        <taxon>Metazoa</taxon>
        <taxon>Ecdysozoa</taxon>
        <taxon>Arthropoda</taxon>
        <taxon>Chelicerata</taxon>
        <taxon>Arachnida</taxon>
        <taxon>Acari</taxon>
        <taxon>Parasitiformes</taxon>
        <taxon>Mesostigmata</taxon>
        <taxon>Gamasina</taxon>
        <taxon>Dermanyssoidea</taxon>
        <taxon>Varroidae</taxon>
        <taxon>Varroa</taxon>
    </lineage>
</organism>
<dbReference type="KEGG" id="vde:111243539"/>
<sequence>MARVACRELLELVHSLRQEQLFVSAEKRKIHQLNDEVRRCSDRLFERAWTARHQRINLDRYILSMQDIQSAHRKAVQLDGVHFVDSYKRLGNADPPVSDLIKALRENPKLLALFLDRCEQIKVSAPTLQHLISGVMISLYGACLLSEDNNYALVLLYELMHLQLPRTDQLRRLLQNGSCTFSRCYKAFVEAHLPAKLFLTSALRNAIIQVLVNDDLYLDIEPNSAVVRFAPEERMRHFGPEGTPQYESSLRTYRAWSIRKLTALAQLFLDGISESMFCFPPALAWLVRQFYGIILDENKIEPRQIAVICADLVFYFFICPAIVNPELYGVIEEGLHIGQCARFNLIQVARIIQVLAMARYEPIDERLEEVYRHFDKELLPNILEEIIRGSQQTDLLSDLLNGSAVNTDPSVNTQDNSGPLTRNAVLISTAELQDLVSTLHQVLDLESNGSLLREWLQPIMEHVPTHLPLNIQGTNNHNGHSMEDGTLKMALMTKVSRMRNPGQRGSQHAIALDGSSNETADEFSAKDSNDVITEVLVVSLPNPGRREFPGAMPEEKVLSLEQSKRSATKVRLNLDNLEEKSSTGSGKRTRFFGDQESIAGASDNLEAGLSEAASVASSLDIEENADNLSDMVSANVSGPGTPSVSGRDTPSSHGAAPVPPHPAQIAEQLQLLQGGGNQAEQPQLAVQAQIPTPANIPSRRRAPPRPEAQKQMDIEDRFGRFGISNGSGIGSSVAEEETKSMVSDTWSTDVLGSDSEAHYGSGAGGGVPSAHEQQLHIESHLNAMQQHIHGHLSQHNVNAMQQQQQQLIELSETQSDAWSTAAMTSYSDLDRLQEVDPEDDLLMMMPSERRRSAEDVGASMDVGPGEPENGAGMFVGRVVRDNVGNGGGCADRQSTPTNLIKLNSNDGDEPPPLIDVGDNASAVRLRGANSRQQALSGVSADTPLVETDPPQQDDLLSGAFAHSLSNGSVASFGSSTPFGSVIEAAAQGSQSLGRLSFAMKEHSPSRENLLDRDLTQFNNGSVLDNGSSVVAVALPVKPQGSADSSDGNSESSSDLLGGIAGPVGAGVVSGRSSGPGSAGDDSERQVQMRSGAIPKTPRIQLQQQQISSSDRASGGGSGARHNRQSGGSGQRGFLRKFGNIKQSISSKVKTLDRNSGFRRFTPDLDNGGTIHDEAGPLGADHQIVGAMPTPTVQFMDASEILEKYRGKNRGDAEAPGGGLMADNASSVSGGDLLELDESEASEQSPEEVAFLDAKRKLRTVFANGNIQTLHLDRSRVELLLLLKMMLAESVGLQNHQQTAQLHEAIRCVSKLDSSMQERVLYAMREDYRQRAAYVSYLVRARQGLESTLAGLQTLLSHVKKDKSVSHGYLTAQCVLEFLQIVRRKEIGLSLEGLVFEFKDLDVSDEKAVLVEKYLERLYKEMSAHPLWHASTEEYLALSESTLERLVMGKLYLHALFPNGDIDLHRDQVLTAHMRKLAQVITPQHRALRIPRGYLLECPWPSAQAAIATLNAYKAPRDKLSCVFLCCKTILDLLHLASSSAAAADDLFPILVYVLIQANPQYLLSNIEMDVKQSLRPNITAKEQQRVNQIRKAAIFRRKTKTNRQIVQL</sequence>
<dbReference type="SUPFAM" id="SSF109993">
    <property type="entry name" value="VPS9 domain"/>
    <property type="match status" value="1"/>
</dbReference>
<feature type="compositionally biased region" description="Low complexity" evidence="6">
    <location>
        <begin position="1040"/>
        <end position="1057"/>
    </location>
</feature>
<dbReference type="PANTHER" id="PTHR23101:SF25">
    <property type="entry name" value="GTPASE-ACTIVATING PROTEIN AND VPS9 DOMAIN-CONTAINING PROTEIN 1"/>
    <property type="match status" value="1"/>
</dbReference>
<feature type="region of interest" description="Disordered" evidence="6">
    <location>
        <begin position="631"/>
        <end position="661"/>
    </location>
</feature>
<dbReference type="GO" id="GO:0030139">
    <property type="term" value="C:endocytic vesicle"/>
    <property type="evidence" value="ECO:0007669"/>
    <property type="project" value="TreeGrafter"/>
</dbReference>
<dbReference type="SMART" id="SM00167">
    <property type="entry name" value="VPS9"/>
    <property type="match status" value="1"/>
</dbReference>
<dbReference type="PROSITE" id="PS51205">
    <property type="entry name" value="VPS9"/>
    <property type="match status" value="1"/>
</dbReference>
<feature type="domain" description="Ras-GAP" evidence="7">
    <location>
        <begin position="145"/>
        <end position="357"/>
    </location>
</feature>
<dbReference type="GO" id="GO:0005829">
    <property type="term" value="C:cytosol"/>
    <property type="evidence" value="ECO:0007669"/>
    <property type="project" value="TreeGrafter"/>
</dbReference>
<comment type="subcellular location">
    <subcellularLocation>
        <location evidence="1">Membrane</location>
        <topology evidence="1">Peripheral membrane protein</topology>
    </subcellularLocation>
</comment>
<dbReference type="InterPro" id="IPR037191">
    <property type="entry name" value="VPS9_dom_sf"/>
</dbReference>
<keyword evidence="4" id="KW-0344">Guanine-nucleotide releasing factor</keyword>
<evidence type="ECO:0000256" key="6">
    <source>
        <dbReference type="SAM" id="MobiDB-lite"/>
    </source>
</evidence>
<evidence type="ECO:0000256" key="5">
    <source>
        <dbReference type="ARBA" id="ARBA00023136"/>
    </source>
</evidence>
<dbReference type="Pfam" id="PF18151">
    <property type="entry name" value="DUF5601"/>
    <property type="match status" value="1"/>
</dbReference>
<accession>A0A7M7J098</accession>
<proteinExistence type="inferred from homology"/>
<feature type="domain" description="VPS9" evidence="8">
    <location>
        <begin position="1463"/>
        <end position="1605"/>
    </location>
</feature>
<protein>
    <submittedName>
        <fullName evidence="9">Uncharacterized protein</fullName>
    </submittedName>
</protein>
<feature type="compositionally biased region" description="Low complexity" evidence="6">
    <location>
        <begin position="1099"/>
        <end position="1112"/>
    </location>
</feature>
<evidence type="ECO:0000259" key="7">
    <source>
        <dbReference type="PROSITE" id="PS50018"/>
    </source>
</evidence>
<dbReference type="OMA" id="ENHEIML"/>
<evidence type="ECO:0000259" key="8">
    <source>
        <dbReference type="PROSITE" id="PS51205"/>
    </source>
</evidence>
<evidence type="ECO:0000256" key="3">
    <source>
        <dbReference type="ARBA" id="ARBA00022583"/>
    </source>
</evidence>
<keyword evidence="5" id="KW-0472">Membrane</keyword>
<dbReference type="RefSeq" id="XP_022645012.1">
    <property type="nucleotide sequence ID" value="XM_022789277.1"/>
</dbReference>
<evidence type="ECO:0000256" key="4">
    <source>
        <dbReference type="ARBA" id="ARBA00022658"/>
    </source>
</evidence>
<dbReference type="SUPFAM" id="SSF48350">
    <property type="entry name" value="GTPase activation domain, GAP"/>
    <property type="match status" value="1"/>
</dbReference>
<dbReference type="OrthoDB" id="10264848at2759"/>
<dbReference type="Gene3D" id="1.20.1050.80">
    <property type="entry name" value="VPS9 domain"/>
    <property type="match status" value="1"/>
</dbReference>
<feature type="region of interest" description="Disordered" evidence="6">
    <location>
        <begin position="851"/>
        <end position="871"/>
    </location>
</feature>
<dbReference type="Gene3D" id="1.10.506.10">
    <property type="entry name" value="GTPase Activation - p120gap, domain 1"/>
    <property type="match status" value="1"/>
</dbReference>
<dbReference type="GO" id="GO:0006897">
    <property type="term" value="P:endocytosis"/>
    <property type="evidence" value="ECO:0007669"/>
    <property type="project" value="UniProtKB-KW"/>
</dbReference>
<feature type="region of interest" description="Disordered" evidence="6">
    <location>
        <begin position="1038"/>
        <end position="1139"/>
    </location>
</feature>
<dbReference type="InterPro" id="IPR041545">
    <property type="entry name" value="DUF5601"/>
</dbReference>